<feature type="chain" id="PRO_5040293344" description="Polysaccharide lyase 14 domain-containing protein" evidence="1">
    <location>
        <begin position="30"/>
        <end position="377"/>
    </location>
</feature>
<dbReference type="Proteomes" id="UP000717515">
    <property type="component" value="Unassembled WGS sequence"/>
</dbReference>
<keyword evidence="1" id="KW-0732">Signal</keyword>
<gene>
    <name evidence="3" type="ORF">KVV02_002697</name>
</gene>
<dbReference type="AlphaFoldDB" id="A0A9P8IEG8"/>
<protein>
    <recommendedName>
        <fullName evidence="2">Polysaccharide lyase 14 domain-containing protein</fullName>
    </recommendedName>
</protein>
<sequence>MVALSLLPRPSLSLLLALAPCLLLSPFSAYNHASSSVILAGAADPLTRDQIYAQEGFVKSWVAPMPDHPVASSGANSSSSMNGEKYLVQNWSTTFRTISIGGNDISFVADPFSTPGAVSTKQVLQLNYPKGSYVPSLGPVAGGTHFYAKPFGQNTSFSKMMISYDVAFPNGFDWVLGGKLPGVYGGAPYDGCSGGVQSTGANCFTMRLMWRQGGLGEVYAYVPADAKSSFCKNADVSCNDQYGKSIGRGLIYFAPGMWNRLDMVMDLNEPAGSQNGNLKVYQNGNLVVTLNNIPYRTTGMVGFQGLMFSSFFGGSDPSYATPVDTSAYFRNLQLSVGEPAQLYEGPGSGTGRRAETRATGEVMLWSLAALFVILVLA</sequence>
<evidence type="ECO:0000256" key="1">
    <source>
        <dbReference type="SAM" id="SignalP"/>
    </source>
</evidence>
<reference evidence="3" key="1">
    <citation type="submission" date="2021-07" db="EMBL/GenBank/DDBJ databases">
        <title>Draft genome of Mortierella alpina, strain LL118, isolated from an aspen leaf litter sample.</title>
        <authorList>
            <person name="Yang S."/>
            <person name="Vinatzer B.A."/>
        </authorList>
    </citation>
    <scope>NUCLEOTIDE SEQUENCE</scope>
    <source>
        <strain evidence="3">LL118</strain>
    </source>
</reference>
<proteinExistence type="predicted"/>
<dbReference type="Gene3D" id="2.60.120.200">
    <property type="match status" value="1"/>
</dbReference>
<comment type="caution">
    <text evidence="3">The sequence shown here is derived from an EMBL/GenBank/DDBJ whole genome shotgun (WGS) entry which is preliminary data.</text>
</comment>
<organism evidence="3 4">
    <name type="scientific">Mortierella alpina</name>
    <name type="common">Oleaginous fungus</name>
    <name type="synonym">Mortierella renispora</name>
    <dbReference type="NCBI Taxonomy" id="64518"/>
    <lineage>
        <taxon>Eukaryota</taxon>
        <taxon>Fungi</taxon>
        <taxon>Fungi incertae sedis</taxon>
        <taxon>Mucoromycota</taxon>
        <taxon>Mortierellomycotina</taxon>
        <taxon>Mortierellomycetes</taxon>
        <taxon>Mortierellales</taxon>
        <taxon>Mortierellaceae</taxon>
        <taxon>Mortierella</taxon>
    </lineage>
</organism>
<name>A0A9P8IEG8_MORAP</name>
<dbReference type="PANTHER" id="PTHR40124">
    <property type="match status" value="1"/>
</dbReference>
<dbReference type="EMBL" id="JAIFTL010000007">
    <property type="protein sequence ID" value="KAG9327244.1"/>
    <property type="molecule type" value="Genomic_DNA"/>
</dbReference>
<feature type="signal peptide" evidence="1">
    <location>
        <begin position="1"/>
        <end position="29"/>
    </location>
</feature>
<accession>A0A9P8IEG8</accession>
<dbReference type="InterPro" id="IPR048958">
    <property type="entry name" value="Polysacc_lyase_14"/>
</dbReference>
<evidence type="ECO:0000259" key="2">
    <source>
        <dbReference type="Pfam" id="PF21294"/>
    </source>
</evidence>
<feature type="domain" description="Polysaccharide lyase 14" evidence="2">
    <location>
        <begin position="120"/>
        <end position="332"/>
    </location>
</feature>
<evidence type="ECO:0000313" key="4">
    <source>
        <dbReference type="Proteomes" id="UP000717515"/>
    </source>
</evidence>
<dbReference type="PANTHER" id="PTHR40124:SF1">
    <property type="entry name" value="DISAGGREGATASE RELATED REPEAT PROTEIN"/>
    <property type="match status" value="1"/>
</dbReference>
<evidence type="ECO:0000313" key="3">
    <source>
        <dbReference type="EMBL" id="KAG9327244.1"/>
    </source>
</evidence>
<dbReference type="Pfam" id="PF21294">
    <property type="entry name" value="Polysacc_lyase_14"/>
    <property type="match status" value="1"/>
</dbReference>